<protein>
    <submittedName>
        <fullName evidence="1">Uncharacterized protein</fullName>
    </submittedName>
</protein>
<name>A0A428GHW9_STRCR</name>
<evidence type="ECO:0000313" key="1">
    <source>
        <dbReference type="EMBL" id="RSJ76467.1"/>
    </source>
</evidence>
<accession>A0A428GHW9</accession>
<dbReference type="AlphaFoldDB" id="A0A428GHW9"/>
<comment type="caution">
    <text evidence="1">The sequence shown here is derived from an EMBL/GenBank/DDBJ whole genome shotgun (WGS) entry which is preliminary data.</text>
</comment>
<gene>
    <name evidence="1" type="ORF">D8798_05655</name>
</gene>
<dbReference type="EMBL" id="RJPM01000003">
    <property type="protein sequence ID" value="RSJ76467.1"/>
    <property type="molecule type" value="Genomic_DNA"/>
</dbReference>
<evidence type="ECO:0000313" key="2">
    <source>
        <dbReference type="Proteomes" id="UP000272213"/>
    </source>
</evidence>
<sequence length="57" mass="6963">MRLLFFYARSNIYFIMCYDKAAYKLMPSSFIQLDKLESIYLRYSSTLDSYFFKSSRE</sequence>
<reference evidence="1 2" key="1">
    <citation type="submission" date="2018-11" db="EMBL/GenBank/DDBJ databases">
        <title>Species Designations Belie Phenotypic and Genotypic Heterogeneity in Oral Streptococci.</title>
        <authorList>
            <person name="Velsko I."/>
        </authorList>
    </citation>
    <scope>NUCLEOTIDE SEQUENCE [LARGE SCALE GENOMIC DNA]</scope>
    <source>
        <strain evidence="1 2">BCA6</strain>
    </source>
</reference>
<dbReference type="Proteomes" id="UP000272213">
    <property type="component" value="Unassembled WGS sequence"/>
</dbReference>
<organism evidence="1 2">
    <name type="scientific">Streptococcus cristatus</name>
    <dbReference type="NCBI Taxonomy" id="45634"/>
    <lineage>
        <taxon>Bacteria</taxon>
        <taxon>Bacillati</taxon>
        <taxon>Bacillota</taxon>
        <taxon>Bacilli</taxon>
        <taxon>Lactobacillales</taxon>
        <taxon>Streptococcaceae</taxon>
        <taxon>Streptococcus</taxon>
    </lineage>
</organism>
<proteinExistence type="predicted"/>